<sequence length="327" mass="35553">MFLSLLDIENLKVYFATRAGIVRAVDGVDLNVGIGEVLGLAGESGSGKTTLGYALMRVLPRNAKLDGRIIFEGRDLLSFSATEFNRVRGREIAMVFQGSMNSLNPVVRVEDQVAEPLILHGGLSEDEAKKRARELLAEVGVSEDKAKSYPHELSGGLKQRVAIAMAISTRPKLLIADEPTTALDVVTQAQILRLISELRDRFGLSVIMISHDLSLLSEVCDRLAIMYAGKIVEVGSKVEVVNTPEHPYTQALLASIPSVERVGVDSPSIPGEPPDPINPPSGCRFMPRCAYARSECKEFNGYLYELSSTHRAACVLVGGKPIERVPR</sequence>
<dbReference type="GO" id="GO:0005524">
    <property type="term" value="F:ATP binding"/>
    <property type="evidence" value="ECO:0007669"/>
    <property type="project" value="UniProtKB-KW"/>
</dbReference>
<evidence type="ECO:0000313" key="11">
    <source>
        <dbReference type="Proteomes" id="UP000240681"/>
    </source>
</evidence>
<dbReference type="Gene3D" id="3.40.50.300">
    <property type="entry name" value="P-loop containing nucleotide triphosphate hydrolases"/>
    <property type="match status" value="1"/>
</dbReference>
<keyword evidence="6 10" id="KW-0067">ATP-binding</keyword>
<keyword evidence="8" id="KW-0472">Membrane</keyword>
<evidence type="ECO:0000259" key="9">
    <source>
        <dbReference type="PROSITE" id="PS50893"/>
    </source>
</evidence>
<reference evidence="10 11" key="1">
    <citation type="submission" date="2017-04" db="EMBL/GenBank/DDBJ databases">
        <title>Novel microbial lineages endemic to geothermal iron-oxide mats fill important gaps in the evolutionary history of Archaea.</title>
        <authorList>
            <person name="Jay Z.J."/>
            <person name="Beam J.P."/>
            <person name="Dlakic M."/>
            <person name="Rusch D.B."/>
            <person name="Kozubal M.A."/>
            <person name="Inskeep W.P."/>
        </authorList>
    </citation>
    <scope>NUCLEOTIDE SEQUENCE [LARGE SCALE GENOMIC DNA]</scope>
    <source>
        <strain evidence="10">ECH_B_SAG-C16</strain>
    </source>
</reference>
<evidence type="ECO:0000256" key="3">
    <source>
        <dbReference type="ARBA" id="ARBA00022475"/>
    </source>
</evidence>
<evidence type="ECO:0000256" key="1">
    <source>
        <dbReference type="ARBA" id="ARBA00004202"/>
    </source>
</evidence>
<keyword evidence="4" id="KW-0997">Cell inner membrane</keyword>
<dbReference type="SMART" id="SM00382">
    <property type="entry name" value="AAA"/>
    <property type="match status" value="1"/>
</dbReference>
<feature type="domain" description="ABC transporter" evidence="9">
    <location>
        <begin position="6"/>
        <end position="253"/>
    </location>
</feature>
<evidence type="ECO:0000256" key="4">
    <source>
        <dbReference type="ARBA" id="ARBA00022519"/>
    </source>
</evidence>
<dbReference type="EMBL" id="NEXK01000105">
    <property type="protein sequence ID" value="PSN93520.1"/>
    <property type="molecule type" value="Genomic_DNA"/>
</dbReference>
<dbReference type="GO" id="GO:0016887">
    <property type="term" value="F:ATP hydrolysis activity"/>
    <property type="evidence" value="ECO:0007669"/>
    <property type="project" value="InterPro"/>
</dbReference>
<keyword evidence="3" id="KW-1003">Cell membrane</keyword>
<dbReference type="CDD" id="cd03257">
    <property type="entry name" value="ABC_NikE_OppD_transporters"/>
    <property type="match status" value="1"/>
</dbReference>
<dbReference type="AlphaFoldDB" id="A0A2R6B4E9"/>
<dbReference type="PANTHER" id="PTHR43297:SF14">
    <property type="entry name" value="ATPASE AAA-TYPE CORE DOMAIN-CONTAINING PROTEIN"/>
    <property type="match status" value="1"/>
</dbReference>
<organism evidence="10 11">
    <name type="scientific">Candidatus Marsarchaeota G2 archaeon ECH_B_SAG-C16</name>
    <dbReference type="NCBI Taxonomy" id="1978163"/>
    <lineage>
        <taxon>Archaea</taxon>
        <taxon>Candidatus Marsarchaeota</taxon>
        <taxon>Candidatus Marsarchaeota group 2</taxon>
    </lineage>
</organism>
<dbReference type="Proteomes" id="UP000240681">
    <property type="component" value="Unassembled WGS sequence"/>
</dbReference>
<name>A0A2R6B4E9_9ARCH</name>
<dbReference type="PROSITE" id="PS50893">
    <property type="entry name" value="ABC_TRANSPORTER_2"/>
    <property type="match status" value="1"/>
</dbReference>
<keyword evidence="2" id="KW-0813">Transport</keyword>
<dbReference type="InterPro" id="IPR050388">
    <property type="entry name" value="ABC_Ni/Peptide_Import"/>
</dbReference>
<evidence type="ECO:0000256" key="2">
    <source>
        <dbReference type="ARBA" id="ARBA00022448"/>
    </source>
</evidence>
<dbReference type="InterPro" id="IPR003439">
    <property type="entry name" value="ABC_transporter-like_ATP-bd"/>
</dbReference>
<evidence type="ECO:0000256" key="7">
    <source>
        <dbReference type="ARBA" id="ARBA00022967"/>
    </source>
</evidence>
<dbReference type="GO" id="GO:0015833">
    <property type="term" value="P:peptide transport"/>
    <property type="evidence" value="ECO:0007669"/>
    <property type="project" value="InterPro"/>
</dbReference>
<evidence type="ECO:0000256" key="8">
    <source>
        <dbReference type="ARBA" id="ARBA00023136"/>
    </source>
</evidence>
<evidence type="ECO:0000256" key="5">
    <source>
        <dbReference type="ARBA" id="ARBA00022741"/>
    </source>
</evidence>
<comment type="caution">
    <text evidence="10">The sequence shown here is derived from an EMBL/GenBank/DDBJ whole genome shotgun (WGS) entry which is preliminary data.</text>
</comment>
<dbReference type="Pfam" id="PF08352">
    <property type="entry name" value="oligo_HPY"/>
    <property type="match status" value="1"/>
</dbReference>
<dbReference type="InterPro" id="IPR003593">
    <property type="entry name" value="AAA+_ATPase"/>
</dbReference>
<dbReference type="InterPro" id="IPR027417">
    <property type="entry name" value="P-loop_NTPase"/>
</dbReference>
<dbReference type="InterPro" id="IPR013563">
    <property type="entry name" value="Oligopep_ABC_C"/>
</dbReference>
<dbReference type="NCBIfam" id="TIGR01727">
    <property type="entry name" value="oligo_HPY"/>
    <property type="match status" value="1"/>
</dbReference>
<protein>
    <submittedName>
        <fullName evidence="10">Dipeptide/oligopeptide/nickel ABC transporter ATP-binding protein</fullName>
    </submittedName>
</protein>
<comment type="subcellular location">
    <subcellularLocation>
        <location evidence="1">Cell membrane</location>
        <topology evidence="1">Peripheral membrane protein</topology>
    </subcellularLocation>
</comment>
<proteinExistence type="predicted"/>
<gene>
    <name evidence="10" type="ORF">B9Q09_05770</name>
</gene>
<keyword evidence="7" id="KW-1278">Translocase</keyword>
<evidence type="ECO:0000256" key="6">
    <source>
        <dbReference type="ARBA" id="ARBA00022840"/>
    </source>
</evidence>
<dbReference type="GO" id="GO:0005886">
    <property type="term" value="C:plasma membrane"/>
    <property type="evidence" value="ECO:0007669"/>
    <property type="project" value="UniProtKB-SubCell"/>
</dbReference>
<keyword evidence="5" id="KW-0547">Nucleotide-binding</keyword>
<dbReference type="FunFam" id="3.40.50.300:FF:000016">
    <property type="entry name" value="Oligopeptide ABC transporter ATP-binding component"/>
    <property type="match status" value="1"/>
</dbReference>
<evidence type="ECO:0000313" key="10">
    <source>
        <dbReference type="EMBL" id="PSN93520.1"/>
    </source>
</evidence>
<dbReference type="SUPFAM" id="SSF52540">
    <property type="entry name" value="P-loop containing nucleoside triphosphate hydrolases"/>
    <property type="match status" value="1"/>
</dbReference>
<dbReference type="PANTHER" id="PTHR43297">
    <property type="entry name" value="OLIGOPEPTIDE TRANSPORT ATP-BINDING PROTEIN APPD"/>
    <property type="match status" value="1"/>
</dbReference>
<accession>A0A2R6B4E9</accession>
<dbReference type="Pfam" id="PF00005">
    <property type="entry name" value="ABC_tran"/>
    <property type="match status" value="1"/>
</dbReference>